<feature type="compositionally biased region" description="Polar residues" evidence="11">
    <location>
        <begin position="5060"/>
        <end position="5069"/>
    </location>
</feature>
<dbReference type="GeneID" id="8861255"/>
<evidence type="ECO:0000256" key="7">
    <source>
        <dbReference type="ARBA" id="ARBA00023186"/>
    </source>
</evidence>
<dbReference type="SUPFAM" id="SSF52540">
    <property type="entry name" value="P-loop containing nucleoside triphosphate hydrolases"/>
    <property type="match status" value="6"/>
</dbReference>
<dbReference type="Pfam" id="PF17865">
    <property type="entry name" value="AAA_lid_5"/>
    <property type="match status" value="1"/>
</dbReference>
<keyword evidence="10" id="KW-0175">Coiled coil</keyword>
<feature type="compositionally biased region" description="Polar residues" evidence="11">
    <location>
        <begin position="4985"/>
        <end position="5003"/>
    </location>
</feature>
<dbReference type="CDD" id="cd01460">
    <property type="entry name" value="vWA_midasin"/>
    <property type="match status" value="1"/>
</dbReference>
<dbReference type="STRING" id="5762.D2V7W7"/>
<evidence type="ECO:0000256" key="2">
    <source>
        <dbReference type="ARBA" id="ARBA00004642"/>
    </source>
</evidence>
<dbReference type="FunFam" id="3.40.50.300:FF:001384">
    <property type="entry name" value="Midasin"/>
    <property type="match status" value="1"/>
</dbReference>
<comment type="subcellular location">
    <subcellularLocation>
        <location evidence="1">Nucleus</location>
        <location evidence="1">Nucleolus</location>
    </subcellularLocation>
    <subcellularLocation>
        <location evidence="2">Nucleus</location>
        <location evidence="2">Nucleoplasm</location>
    </subcellularLocation>
</comment>
<dbReference type="InterPro" id="IPR040848">
    <property type="entry name" value="AAA_lid_7"/>
</dbReference>
<dbReference type="GO" id="GO:0000055">
    <property type="term" value="P:ribosomal large subunit export from nucleus"/>
    <property type="evidence" value="ECO:0007669"/>
    <property type="project" value="TreeGrafter"/>
</dbReference>
<dbReference type="GO" id="GO:0016887">
    <property type="term" value="F:ATP hydrolysis activity"/>
    <property type="evidence" value="ECO:0007669"/>
    <property type="project" value="InterPro"/>
</dbReference>
<dbReference type="Gene3D" id="3.40.50.300">
    <property type="entry name" value="P-loop containing nucleotide triphosphate hydrolases"/>
    <property type="match status" value="6"/>
</dbReference>
<feature type="compositionally biased region" description="Acidic residues" evidence="11">
    <location>
        <begin position="4900"/>
        <end position="4918"/>
    </location>
</feature>
<keyword evidence="7 9" id="KW-0143">Chaperone</keyword>
<evidence type="ECO:0000256" key="5">
    <source>
        <dbReference type="ARBA" id="ARBA00022741"/>
    </source>
</evidence>
<feature type="compositionally biased region" description="Acidic residues" evidence="11">
    <location>
        <begin position="4763"/>
        <end position="4779"/>
    </location>
</feature>
<evidence type="ECO:0000256" key="6">
    <source>
        <dbReference type="ARBA" id="ARBA00022840"/>
    </source>
</evidence>
<dbReference type="Proteomes" id="UP000006671">
    <property type="component" value="Unassembled WGS sequence"/>
</dbReference>
<feature type="compositionally biased region" description="Polar residues" evidence="11">
    <location>
        <begin position="4727"/>
        <end position="4739"/>
    </location>
</feature>
<feature type="region of interest" description="Disordered" evidence="11">
    <location>
        <begin position="737"/>
        <end position="758"/>
    </location>
</feature>
<feature type="region of interest" description="Disordered" evidence="11">
    <location>
        <begin position="4665"/>
        <end position="5143"/>
    </location>
</feature>
<organism evidence="14">
    <name type="scientific">Naegleria gruberi</name>
    <name type="common">Amoeba</name>
    <dbReference type="NCBI Taxonomy" id="5762"/>
    <lineage>
        <taxon>Eukaryota</taxon>
        <taxon>Discoba</taxon>
        <taxon>Heterolobosea</taxon>
        <taxon>Tetramitia</taxon>
        <taxon>Eutetramitia</taxon>
        <taxon>Vahlkampfiidae</taxon>
        <taxon>Naegleria</taxon>
    </lineage>
</organism>
<dbReference type="GO" id="GO:0005654">
    <property type="term" value="C:nucleoplasm"/>
    <property type="evidence" value="ECO:0007669"/>
    <property type="project" value="UniProtKB-SubCell"/>
</dbReference>
<evidence type="ECO:0000256" key="11">
    <source>
        <dbReference type="SAM" id="MobiDB-lite"/>
    </source>
</evidence>
<dbReference type="OrthoDB" id="5186at2759"/>
<dbReference type="GO" id="GO:0000027">
    <property type="term" value="P:ribosomal large subunit assembly"/>
    <property type="evidence" value="ECO:0007669"/>
    <property type="project" value="InterPro"/>
</dbReference>
<feature type="domain" description="VWFA" evidence="12">
    <location>
        <begin position="5285"/>
        <end position="5482"/>
    </location>
</feature>
<feature type="compositionally biased region" description="Basic and acidic residues" evidence="11">
    <location>
        <begin position="4780"/>
        <end position="4803"/>
    </location>
</feature>
<dbReference type="PANTHER" id="PTHR48103:SF2">
    <property type="entry name" value="MIDASIN"/>
    <property type="match status" value="1"/>
</dbReference>
<dbReference type="GO" id="GO:0005730">
    <property type="term" value="C:nucleolus"/>
    <property type="evidence" value="ECO:0007669"/>
    <property type="project" value="UniProtKB-SubCell"/>
</dbReference>
<accession>D2V7W7</accession>
<evidence type="ECO:0000256" key="8">
    <source>
        <dbReference type="ARBA" id="ARBA00023242"/>
    </source>
</evidence>
<feature type="compositionally biased region" description="Polar residues" evidence="11">
    <location>
        <begin position="5112"/>
        <end position="5121"/>
    </location>
</feature>
<dbReference type="InterPro" id="IPR048617">
    <property type="entry name" value="MDN1_AAA_lid_4"/>
</dbReference>
<dbReference type="VEuPathDB" id="AmoebaDB:NAEGRDRAFT_78945"/>
<dbReference type="InterPro" id="IPR002035">
    <property type="entry name" value="VWF_A"/>
</dbReference>
<feature type="compositionally biased region" description="Basic and acidic residues" evidence="11">
    <location>
        <begin position="4698"/>
        <end position="4726"/>
    </location>
</feature>
<dbReference type="InterPro" id="IPR027417">
    <property type="entry name" value="P-loop_NTPase"/>
</dbReference>
<dbReference type="GO" id="GO:0030687">
    <property type="term" value="C:preribosome, large subunit precursor"/>
    <property type="evidence" value="ECO:0007669"/>
    <property type="project" value="TreeGrafter"/>
</dbReference>
<dbReference type="eggNOG" id="KOG1808">
    <property type="taxonomic scope" value="Eukaryota"/>
</dbReference>
<dbReference type="InterPro" id="IPR011704">
    <property type="entry name" value="ATPase_dyneun-rel_AAA"/>
</dbReference>
<evidence type="ECO:0000256" key="4">
    <source>
        <dbReference type="ARBA" id="ARBA00017143"/>
    </source>
</evidence>
<sequence>MLKQSSLSAPNQEKTAFSYSHILVVLAKEFPSLEKEVTTFQKKISNSSDTDQYIIKGIQTYLISLFIKQEYTYTIARICKPILPLLVAQVMDKLNNNNNTTDSNYDTINAITKILPLYPQFKTFIKQYFKDRPSLIESIVNNHQEDKIDQKQLITLLEITLRLLIFAPSDFCKMWNWSPFFSLLKHKNKDIKSLTSKCVSIILKLDDQFFNSKIDNLKTYVLEEIESEELVHLENTLSFYDDTETSNMETTTEETRDKLIISHKSDSMVNVCGVWLHKNLREIKSSQQNISADKTKLIFTKTSLENMRSLALGVAQENPIILEGIIGSGKTAYVEELARITGNTDLIKVNLDESFDSKDLLGTYVCTDVPGEFRWQPGALTKAVMEGRWILIEDLDLAPFDIISSIIPLVESGNLFLPSRDEIIPASTGFQLFATQSLVESLNGTTTRQRVLPMSNLWTKVRVNKLPSKEIEHILKVKFESIQQLIPKFIETYDALRSGHISDDSEKSEKQSSESTQLKSFGRLFSFRDLLKWCERVQRFYGQKIQKNQNYVLSQIKRDIFHEAIDVFCGMIAKHDIYDSVVGTLALVWEIYNYEEYLKTYKPQLHEEKGVITVGRISLERDEKNLGELLNKNSNFAHTKQSLRMMERVGAYSADFIGGYKPVDLKILAASVKSNFEQLFSVTFPSKENEVTLKKVRDLYTKKSWAQFIMMLNKIIDLADQKLSKVDEVVDEKLEEVDSKKRKKTQGSSSGTKKQKTSDKTSTLKQYWTKFKESVDKFNQQQILVQNSFAFSFVEGTLVKALKEGHWILLDEINLASTETLERLSSLLEGEEGTLFITEKGDTEPIKRHPNFRIFACMNPPTDIGKKNLPPGLRNRFSEFYVHELTDKDDLKIVVSRYLSTVPHPPVDDIVNFYLDVKKKSEAELSDGASQRPHYSLRTLTRSLDYAVFVMKDYGMERSLYEGFSMGFLTLLSSACSSTVEKMIRTCFFKQKNVDNSLKQAPSQPASGDFVLFKHFWLPQGQFAPEQPADFIITDTVEENLKNLARAIKTNKYPVLLQGPTSAGKTSMVQYLAKMTGHKFVRINNHESTDLQEYFGSYITNSQGKLVFQEGILVEAVRNGYWLVLDELNLAPSDILEALNRLLDDNRELFIPETQETVKPHPHFQLFATQNPPGLYGGRKVLSRAFRNRFLELHIDEIPRGELVTILHRRCQISNQHAEKLVSVMRELQQRRQSSKIFAGKSNITPRDLFRWAERMKGADEKINYNQNAAEEGFMLLAERLRRDEEKDIVKEILEKVFKTKLDLERMYNPKELDNLQVAGSTIVWTKTMKRMYVLVGKCLQFSEPALLVGDTGTGKTTVCQVYADIYEQHLRILNCHQHTETSDILGSLRPVRGREKLKIELEELIEEFITTANTKYSLDINFGNETSIGKKVKRLEDICKKLAKERKLAEPQKKKQKNEFKEKELLEKQLIIRDIYQKWKALFTWYDGPLVQSMKSGEIFLIDEISLAEDAVLERLNSVLEPSRELTLPERGSEKIESIVAHDKFRILATMNPGGDFGKRELSPALRNRFTEIYVPSLSVSEDLAIIVASKLDQSIKSFNTRMVEFVQFFKSKRTKRLLSVRDVISWVQFMNMAVAKLDMDAYGAFLHGVDTVILESIGVGTDSSAKNRLLLRKECFTFLLDKIAQENVLSTEQLEYYRDVFLNENYTAIRSNKTKESSEYFGYHPFYVKCGESSERKIVYALDAPTTGRNVMKVLRAMQLRKPLLLEGSPGVGKTSLISAIAKASGHNIVRINLSEQTDMMDLLGTDLPVEGSSGGQFRWCDGIFLRALRNGDWVLLDELNLASQSVLEGLNSVLDHRAEIYIPEINETVKCPEGFRIFACQNPLQQGGGRKGLPKSFLNRFTQVYVDELRPEDLTFILNSIHGDIGEENIKLMIDFNRKMHKETMELYRFGRKGSPWEFNLRDVFRWCELLKKERELNKDCTKPIDPMRMIDCMYKQRMRTVEDRKHVERVYKELTGKDFPCETNPTYTITPGAVQIGSSILLKNSSFDDSDKDNHAPSTSSQDLILLQSFLNPLENIMKCIEMNYLTIVNGPSACGKTSIVRLIAQMTGNMLSEFSMSSSTDTVELLGGFEQVDPIQKVRKIASFIKIKIDELARIAFLNDENLRFDALKLLYNQWTTYDATAKKDASFSGIEQLKSMCETLFDNLEYQSDEKQAIIQQLDNLSKLLEMGVKGRFEWNDGVLIRSLEAGNWILIDNVNFCNPTVLDRLNSLLEPEGVLVVNERGLVDGEIRIVKPHPHFRIFMVMDPKYGEISRAMRNRGIEISMFPITIPSQDAFTLLANNGVPSAHLCNVLMDYHAKFTQKIFLPEEDRPTIRDLLRCAEVFNSEVKQGLNITNAFKAAISCVYIRSRCSSKSAVDIAESELEECAKQLPRNDHGFPSTFVAANAFKCDKSLFRTVFRQSARLYDIIRNYLSLKVAESNDHNDSTKKLLDSLKWKILVTDLPPHFLQTNDVEKTIISADVMDTSSTSNLINDMQYALEYFIDVSSFKDIDIRVIWLQRLLTLCKSDKILEELLTKGIELLNTRKGCEVSKKIQKIFKNMQQTVTQRFSEIIASQPMNLKYSEQLFARLQYLGLINEQDNYVFDAATILTSQQKRKYEEQQSIAVEFQGTIVENKSSLLHQSYYYHLNPKHRSTAPNRVVVHLYTLFVQIDELVDAIMNSKVDESVCSLDDISGMLRCRDKLWFYLSHTAELSEEFFIYWNWLAKEFLKVKVKKPATSGKKKNISETPYGLYEQLCTFMGEIDGLVISNFNSVGKKNTLYKNCGKPTISLSVELKEIEDTITNYLSVNTSSNTESKELKQLVYNAMSTVKLLQQEPNHPDQEKLLQYVRTVPELLEKAKPKEQEISEDVYTPYKELATKSEQELVMDKIFRDIAEFTAPDKKHINAASLHSTQAISPLFDYKSMHHEMNVVTLLSKIGYILKRLDASSDVKEIKRLLSTAVAKGRHLIDFILQNCSRGPLDLVPYQLLLWRISNLETNSADEIKKIALGIPSLLHFVWIYWNERVWENTYNTSMFENSDSTETPVSRDDLAGPNRLFQDVNSVHILKLLSGWENIPIRSRHIKIDQLKKVVQFICTNVDNVQSEEVDWNNLVYLYCDTLLSFKKSFPEASFQLLLDITDSLCATKQASVQDLTKIIESSNDGRLKAKKNDIISVCNLICTRDEDKNKDLMNRGLAWLKLGETRMNLFIPANSLDPTLKYAIYDKHLKEDIQVLQGKLEIMTSIERFISGSGRNIISDKIEKDITNIQSIVDKITPKVINRPTNISFIDMYREMKSLADQHEVIKNLSNSLIKFFESDNDDKQDMVAELINKEESYQANSHSHIKSKILKNSFGFEDLALPFASSAYHIKYGLRLLCYGSLAKKDESEQNTVNQILNHLLSFPSCNSVQTIEDDLAIVQQWLKSIENSANTQSKCKQYETATKVLRVLMSRCLLITVSQTSSQDNTIHNLQLLNQVFVMYSNLFESVEDELEKKKAEEDNFYKYKERKTTIETEEEILEEEMETMFPTYSEDYSQFNAPTEEKNIMNLSEKKESLISEKSLLERVNKVIHDEREIDYLVRTHKDIFSFISSSSQLRPVDTIDTIRNKMFDESFNVAVHIINTLNGKYQIDMTSSGYLPLVLFGSRALNNLWVKVDNSKEAKLKAYSEVYTEPNIPEITLAFSTLFSMLQRLNFLIKKYSTEEQKGHPILVEMVKIIEHILNQPITSPIIKILTGLELVLIKAGEWEEYLTAHVNSLKDEIRKLSGLIIRWRRMELENWKGIYDLKNREYKNKSINWWFRFYNMICNSSFKMEELTKIIEDFFGICDDFIRTSTIGDFEYRLGLLNNFYQHLAAEIERKYSDDVEVRTKIRDIIFNLHKYYSQFSGKLEERLDQEKQPLETKLRDFITLTKWEDVNIDAIRFTTKKSRRALAKFSKGFGEVLVKPARDLWDKYDELAAASEIIQESEKKPKRKSKNKKIKKRKNKKFIADEPDDIIQQTMNRGKNLIKSHEFKNCLSYTKKEKELLSVIEKEFMEDSKNVVDRLPVIYELVGKNFENLIIKSAVPKEFDAVTSNIEDFSVEIIEQTQLLNKENSPKSMKLRALVTLLTELKEMGISYLKKSVGSETAIDKIFQIPDVGFSLNNLTSNDVQEVFKKADDYYFKNIFSVQNFKLTFEGEVSGDIKSQQTKMRGYPDNLFFLTMKHRRILGTIEASQKANKSFLSTLKHLKQSFENEKDEGVIISQSKARELLNVQSGYVFRLYELVAQITSLYTALSKHDSAYDKPLKTIEDAKSIIDRSVDLLERIMNRTQLFSTKDLKELSENLETLQNARGILNKFVSETSDLPKSKELISLVEEFDQVKTTYESIVAEEASNNKFDLASISSFAKLYKHAVKSIQLTIQDLVKACSEEQVQYEETMKSASEELKNRKKEDDEEDDTYSASYLSKNNSIQRLEEFIDRCHGVITTGLAKINKDISGMIEFIVDNSKNSQNITNSLTELLSNLAPLLQRLDGVVDTLKIPLVYYHKSISKLTYVLLNIFSTLCKQGFCGKDDEEQGEGESDGVDFSSGTGMDDGEGINDIGDQIDNEDQLLNEKDKQQQEGNKDLEKNDNAIEMDGDFEAEKQEVDEQEDDEEQDQDEEQDENKEMGEIDEDDPNKEQLDEKLWDENENDRDDKTEEGSDKNDNPQQQDSELQAQENENDDHQQDNRKDKQKKDDKPMEYEEDEEAVEQEEFEDNMDDKFNDEFQDQDKDGEDQDGKDNDQQMDDLEISEDEQEGDEENQNEQEGDEENKDGEDKEEGDNEDADGDEDLKKKKDEEIDEQVDTEDIAPEDQNISGQDEDNQDAIDPNLESENKQEKDEDGNDDEDGEKENEQEEEEKAHTAEEEADSKDLKETPFGVKQTAGKASDIKEDSAENEQRQEKKNNNAEESGKDTNKNEMGESMDQGTDNNADQEPESGQMQMDPNPLRSLGDAMKNWKKKLNLVERNKQENEKNKQDEGEKSEAFEFVEENDADKDQQENQILSNATEEQSKEFPAMEDGEEDDEDEEMTEEKKKDEFGEEKKKDEKEGNNADSKPSISSKLDKKLEQDEDEDEDMEDIQFEPSNKKVDFVQTNFESTIHTKTEALEEEIETEEPEIKPLSMDDIKMMREELESSLNEWRNNEENVNNSKEIWKKFDILTSSLSQELCEQLRLILEPTLATKLKGDYKTGKRINMKKIIPYIASQFRKDKIWLRRTKPNKRDYQILLAIDDSKSMNDNHAGQMACEALTLISRAMSQLEVGQLGVVSFGEKMKLLHPFEKPFTDETGAEILSQFTFKQNQTQIVNFLSDTIQLMENYKSMEFSNNSEQYQLAFIISDGRMLERDRIVKLVREGQEKKILFVFILIDNPNPKDSILNVKSINSTSDPKQPLTFSYYIEKFPFPFYIILRDIQTLPEVLADALRQYFELINLTANEQV</sequence>
<dbReference type="FunFam" id="3.40.50.300:FF:001368">
    <property type="entry name" value="Midasin"/>
    <property type="match status" value="1"/>
</dbReference>
<feature type="compositionally biased region" description="Acidic residues" evidence="11">
    <location>
        <begin position="4859"/>
        <end position="4871"/>
    </location>
</feature>
<dbReference type="GO" id="GO:0005524">
    <property type="term" value="F:ATP binding"/>
    <property type="evidence" value="ECO:0007669"/>
    <property type="project" value="UniProtKB-KW"/>
</dbReference>
<feature type="compositionally biased region" description="Basic and acidic residues" evidence="11">
    <location>
        <begin position="4743"/>
        <end position="4762"/>
    </location>
</feature>
<reference evidence="13 14" key="1">
    <citation type="journal article" date="2010" name="Cell">
        <title>The genome of Naegleria gruberi illuminates early eukaryotic versatility.</title>
        <authorList>
            <person name="Fritz-Laylin L.K."/>
            <person name="Prochnik S.E."/>
            <person name="Ginger M.L."/>
            <person name="Dacks J.B."/>
            <person name="Carpenter M.L."/>
            <person name="Field M.C."/>
            <person name="Kuo A."/>
            <person name="Paredez A."/>
            <person name="Chapman J."/>
            <person name="Pham J."/>
            <person name="Shu S."/>
            <person name="Neupane R."/>
            <person name="Cipriano M."/>
            <person name="Mancuso J."/>
            <person name="Tu H."/>
            <person name="Salamov A."/>
            <person name="Lindquist E."/>
            <person name="Shapiro H."/>
            <person name="Lucas S."/>
            <person name="Grigoriev I.V."/>
            <person name="Cande W.Z."/>
            <person name="Fulton C."/>
            <person name="Rokhsar D.S."/>
            <person name="Dawson S.C."/>
        </authorList>
    </citation>
    <scope>NUCLEOTIDE SEQUENCE [LARGE SCALE GENOMIC DNA]</scope>
    <source>
        <strain evidence="13 14">NEG-M</strain>
    </source>
</reference>
<evidence type="ECO:0000259" key="12">
    <source>
        <dbReference type="PROSITE" id="PS50234"/>
    </source>
</evidence>
<dbReference type="InterPro" id="IPR036465">
    <property type="entry name" value="vWFA_dom_sf"/>
</dbReference>
<evidence type="ECO:0000256" key="9">
    <source>
        <dbReference type="PIRNR" id="PIRNR010340"/>
    </source>
</evidence>
<feature type="region of interest" description="Disordered" evidence="11">
    <location>
        <begin position="4461"/>
        <end position="4481"/>
    </location>
</feature>
<dbReference type="Gene3D" id="3.40.50.410">
    <property type="entry name" value="von Willebrand factor, type A domain"/>
    <property type="match status" value="1"/>
</dbReference>
<feature type="compositionally biased region" description="Acidic residues" evidence="11">
    <location>
        <begin position="4804"/>
        <end position="4850"/>
    </location>
</feature>
<dbReference type="InterPro" id="IPR012099">
    <property type="entry name" value="Midasin"/>
</dbReference>
<keyword evidence="8 9" id="KW-0539">Nucleus</keyword>
<feature type="compositionally biased region" description="Basic and acidic residues" evidence="11">
    <location>
        <begin position="4919"/>
        <end position="4935"/>
    </location>
</feature>
<keyword evidence="6 9" id="KW-0067">ATP-binding</keyword>
<dbReference type="PANTHER" id="PTHR48103">
    <property type="entry name" value="MIDASIN-RELATED"/>
    <property type="match status" value="1"/>
</dbReference>
<comment type="function">
    <text evidence="9">Nuclear chaperone required for maturation and nuclear export of pre-60S ribosome subunits.</text>
</comment>
<feature type="compositionally biased region" description="Basic and acidic residues" evidence="11">
    <location>
        <begin position="5023"/>
        <end position="5045"/>
    </location>
</feature>
<dbReference type="InParanoid" id="D2V7W7"/>
<name>D2V7W7_NAEGR</name>
<dbReference type="CDD" id="cd00009">
    <property type="entry name" value="AAA"/>
    <property type="match status" value="2"/>
</dbReference>
<dbReference type="OMA" id="ILEQWHR"/>
<feature type="compositionally biased region" description="Acidic residues" evidence="11">
    <location>
        <begin position="4669"/>
        <end position="4697"/>
    </location>
</feature>
<evidence type="ECO:0000256" key="3">
    <source>
        <dbReference type="ARBA" id="ARBA00007188"/>
    </source>
</evidence>
<dbReference type="FunFam" id="3.40.50.300:FF:000142">
    <property type="entry name" value="Midasin"/>
    <property type="match status" value="1"/>
</dbReference>
<dbReference type="Pfam" id="PF17867">
    <property type="entry name" value="AAA_lid_7"/>
    <property type="match status" value="3"/>
</dbReference>
<keyword evidence="5 9" id="KW-0547">Nucleotide-binding</keyword>
<feature type="coiled-coil region" evidence="10">
    <location>
        <begin position="5183"/>
        <end position="5210"/>
    </location>
</feature>
<dbReference type="KEGG" id="ngr:NAEGRDRAFT_78945"/>
<dbReference type="SUPFAM" id="SSF53300">
    <property type="entry name" value="vWA-like"/>
    <property type="match status" value="1"/>
</dbReference>
<dbReference type="InterPro" id="IPR003593">
    <property type="entry name" value="AAA+_ATPase"/>
</dbReference>
<feature type="compositionally biased region" description="Basic and acidic residues" evidence="11">
    <location>
        <begin position="5092"/>
        <end position="5111"/>
    </location>
</feature>
<evidence type="ECO:0000256" key="10">
    <source>
        <dbReference type="SAM" id="Coils"/>
    </source>
</evidence>
<dbReference type="RefSeq" id="XP_002679683.1">
    <property type="nucleotide sequence ID" value="XM_002679637.1"/>
</dbReference>
<dbReference type="InterPro" id="IPR041190">
    <property type="entry name" value="Midasin_AAA_lid_5"/>
</dbReference>
<evidence type="ECO:0000256" key="1">
    <source>
        <dbReference type="ARBA" id="ARBA00004604"/>
    </source>
</evidence>
<feature type="compositionally biased region" description="Basic and acidic residues" evidence="11">
    <location>
        <begin position="4461"/>
        <end position="4474"/>
    </location>
</feature>
<dbReference type="FunCoup" id="D2V7W7">
    <property type="interactions" value="334"/>
</dbReference>
<proteinExistence type="inferred from homology"/>
<dbReference type="Pfam" id="PF07728">
    <property type="entry name" value="AAA_5"/>
    <property type="match status" value="7"/>
</dbReference>
<evidence type="ECO:0000313" key="14">
    <source>
        <dbReference type="Proteomes" id="UP000006671"/>
    </source>
</evidence>
<keyword evidence="14" id="KW-1185">Reference proteome</keyword>
<gene>
    <name evidence="13" type="ORF">NAEGRDRAFT_78945</name>
</gene>
<dbReference type="SMART" id="SM00382">
    <property type="entry name" value="AAA"/>
    <property type="match status" value="4"/>
</dbReference>
<comment type="similarity">
    <text evidence="3 9">Belongs to the midasin family.</text>
</comment>
<feature type="compositionally biased region" description="Acidic residues" evidence="11">
    <location>
        <begin position="5077"/>
        <end position="5091"/>
    </location>
</feature>
<feature type="compositionally biased region" description="Acidic residues" evidence="11">
    <location>
        <begin position="4615"/>
        <end position="4625"/>
    </location>
</feature>
<feature type="compositionally biased region" description="Acidic residues" evidence="11">
    <location>
        <begin position="4594"/>
        <end position="4605"/>
    </location>
</feature>
<dbReference type="Pfam" id="PF21108">
    <property type="entry name" value="MDN1_4th"/>
    <property type="match status" value="1"/>
</dbReference>
<feature type="region of interest" description="Disordered" evidence="11">
    <location>
        <begin position="4594"/>
        <end position="4625"/>
    </location>
</feature>
<feature type="compositionally biased region" description="Acidic residues" evidence="11">
    <location>
        <begin position="5129"/>
        <end position="5141"/>
    </location>
</feature>
<dbReference type="EMBL" id="GG738856">
    <property type="protein sequence ID" value="EFC46939.1"/>
    <property type="molecule type" value="Genomic_DNA"/>
</dbReference>
<protein>
    <recommendedName>
        <fullName evidence="4 9">Midasin</fullName>
    </recommendedName>
</protein>
<evidence type="ECO:0000313" key="13">
    <source>
        <dbReference type="EMBL" id="EFC46939.1"/>
    </source>
</evidence>
<dbReference type="FunFam" id="3.40.50.300:FF:000582">
    <property type="entry name" value="Midasin"/>
    <property type="match status" value="1"/>
</dbReference>
<feature type="compositionally biased region" description="Basic and acidic residues" evidence="11">
    <location>
        <begin position="4948"/>
        <end position="4980"/>
    </location>
</feature>
<dbReference type="PIRSF" id="PIRSF010340">
    <property type="entry name" value="Midasin"/>
    <property type="match status" value="1"/>
</dbReference>
<dbReference type="PROSITE" id="PS50234">
    <property type="entry name" value="VWFA"/>
    <property type="match status" value="1"/>
</dbReference>